<dbReference type="Proteomes" id="UP001642360">
    <property type="component" value="Unassembled WGS sequence"/>
</dbReference>
<name>A0ABC8UY05_9AQUA</name>
<protein>
    <submittedName>
        <fullName evidence="2">Uncharacterized protein</fullName>
    </submittedName>
</protein>
<comment type="caution">
    <text evidence="2">The sequence shown here is derived from an EMBL/GenBank/DDBJ whole genome shotgun (WGS) entry which is preliminary data.</text>
</comment>
<dbReference type="EMBL" id="CAUOFW020009387">
    <property type="protein sequence ID" value="CAK9185557.1"/>
    <property type="molecule type" value="Genomic_DNA"/>
</dbReference>
<organism evidence="2 3">
    <name type="scientific">Ilex paraguariensis</name>
    <name type="common">yerba mate</name>
    <dbReference type="NCBI Taxonomy" id="185542"/>
    <lineage>
        <taxon>Eukaryota</taxon>
        <taxon>Viridiplantae</taxon>
        <taxon>Streptophyta</taxon>
        <taxon>Embryophyta</taxon>
        <taxon>Tracheophyta</taxon>
        <taxon>Spermatophyta</taxon>
        <taxon>Magnoliopsida</taxon>
        <taxon>eudicotyledons</taxon>
        <taxon>Gunneridae</taxon>
        <taxon>Pentapetalae</taxon>
        <taxon>asterids</taxon>
        <taxon>campanulids</taxon>
        <taxon>Aquifoliales</taxon>
        <taxon>Aquifoliaceae</taxon>
        <taxon>Ilex</taxon>
    </lineage>
</organism>
<gene>
    <name evidence="2" type="ORF">ILEXP_LOCUS55973</name>
</gene>
<proteinExistence type="predicted"/>
<dbReference type="AlphaFoldDB" id="A0ABC8UY05"/>
<evidence type="ECO:0000313" key="3">
    <source>
        <dbReference type="Proteomes" id="UP001642360"/>
    </source>
</evidence>
<sequence length="57" mass="6395">MIALDYTCETMLIRAGAKSSGHWWQLSSAEGSLDLRPINDDTMRPLGTISSERDLRK</sequence>
<keyword evidence="3" id="KW-1185">Reference proteome</keyword>
<evidence type="ECO:0000313" key="2">
    <source>
        <dbReference type="EMBL" id="CAK9185557.1"/>
    </source>
</evidence>
<evidence type="ECO:0000256" key="1">
    <source>
        <dbReference type="SAM" id="MobiDB-lite"/>
    </source>
</evidence>
<reference evidence="2 3" key="1">
    <citation type="submission" date="2024-02" db="EMBL/GenBank/DDBJ databases">
        <authorList>
            <person name="Vignale AGUSTIN F."/>
            <person name="Sosa J E."/>
            <person name="Modenutti C."/>
        </authorList>
    </citation>
    <scope>NUCLEOTIDE SEQUENCE [LARGE SCALE GENOMIC DNA]</scope>
</reference>
<accession>A0ABC8UY05</accession>
<feature type="region of interest" description="Disordered" evidence="1">
    <location>
        <begin position="37"/>
        <end position="57"/>
    </location>
</feature>
<feature type="non-terminal residue" evidence="2">
    <location>
        <position position="57"/>
    </location>
</feature>